<dbReference type="GO" id="GO:0005886">
    <property type="term" value="C:plasma membrane"/>
    <property type="evidence" value="ECO:0007669"/>
    <property type="project" value="UniProtKB-SubCell"/>
</dbReference>
<evidence type="ECO:0000259" key="15">
    <source>
        <dbReference type="Pfam" id="PF00905"/>
    </source>
</evidence>
<evidence type="ECO:0000256" key="1">
    <source>
        <dbReference type="ARBA" id="ARBA00004167"/>
    </source>
</evidence>
<keyword evidence="6" id="KW-0645">Protease</keyword>
<dbReference type="AlphaFoldDB" id="A0A938BM35"/>
<dbReference type="InterPro" id="IPR050515">
    <property type="entry name" value="Beta-lactam/transpept"/>
</dbReference>
<evidence type="ECO:0000256" key="8">
    <source>
        <dbReference type="ARBA" id="ARBA00022801"/>
    </source>
</evidence>
<evidence type="ECO:0000256" key="6">
    <source>
        <dbReference type="ARBA" id="ARBA00022670"/>
    </source>
</evidence>
<dbReference type="Pfam" id="PF03717">
    <property type="entry name" value="PBP_dimer"/>
    <property type="match status" value="1"/>
</dbReference>
<gene>
    <name evidence="17" type="primary">mrdA</name>
    <name evidence="17" type="ORF">FJZ00_01955</name>
</gene>
<evidence type="ECO:0000313" key="18">
    <source>
        <dbReference type="Proteomes" id="UP000703893"/>
    </source>
</evidence>
<dbReference type="Proteomes" id="UP000703893">
    <property type="component" value="Unassembled WGS sequence"/>
</dbReference>
<evidence type="ECO:0000256" key="12">
    <source>
        <dbReference type="ARBA" id="ARBA00023136"/>
    </source>
</evidence>
<dbReference type="InterPro" id="IPR005311">
    <property type="entry name" value="PBP_dimer"/>
</dbReference>
<evidence type="ECO:0000256" key="5">
    <source>
        <dbReference type="ARBA" id="ARBA00022519"/>
    </source>
</evidence>
<evidence type="ECO:0000256" key="7">
    <source>
        <dbReference type="ARBA" id="ARBA00022692"/>
    </source>
</evidence>
<dbReference type="GO" id="GO:0009002">
    <property type="term" value="F:serine-type D-Ala-D-Ala carboxypeptidase activity"/>
    <property type="evidence" value="ECO:0007669"/>
    <property type="project" value="UniProtKB-EC"/>
</dbReference>
<accession>A0A938BM35</accession>
<evidence type="ECO:0000256" key="10">
    <source>
        <dbReference type="ARBA" id="ARBA00022984"/>
    </source>
</evidence>
<keyword evidence="13" id="KW-0961">Cell wall biogenesis/degradation</keyword>
<dbReference type="GO" id="GO:0008360">
    <property type="term" value="P:regulation of cell shape"/>
    <property type="evidence" value="ECO:0007669"/>
    <property type="project" value="UniProtKB-KW"/>
</dbReference>
<dbReference type="PANTHER" id="PTHR30627:SF2">
    <property type="entry name" value="PEPTIDOGLYCAN D,D-TRANSPEPTIDASE MRDA"/>
    <property type="match status" value="1"/>
</dbReference>
<comment type="subcellular location">
    <subcellularLocation>
        <location evidence="2">Cell membrane</location>
    </subcellularLocation>
    <subcellularLocation>
        <location evidence="1">Membrane</location>
        <topology evidence="1">Single-pass membrane protein</topology>
    </subcellularLocation>
</comment>
<keyword evidence="11" id="KW-1133">Transmembrane helix</keyword>
<dbReference type="SUPFAM" id="SSF56601">
    <property type="entry name" value="beta-lactamase/transpeptidase-like"/>
    <property type="match status" value="1"/>
</dbReference>
<dbReference type="InterPro" id="IPR001460">
    <property type="entry name" value="PCN-bd_Tpept"/>
</dbReference>
<organism evidence="17 18">
    <name type="scientific">Candidatus Tanganyikabacteria bacterium</name>
    <dbReference type="NCBI Taxonomy" id="2961651"/>
    <lineage>
        <taxon>Bacteria</taxon>
        <taxon>Bacillati</taxon>
        <taxon>Candidatus Sericytochromatia</taxon>
        <taxon>Candidatus Tanganyikabacteria</taxon>
    </lineage>
</organism>
<keyword evidence="12" id="KW-0472">Membrane</keyword>
<dbReference type="EMBL" id="VGJX01000070">
    <property type="protein sequence ID" value="MBM3273888.1"/>
    <property type="molecule type" value="Genomic_DNA"/>
</dbReference>
<evidence type="ECO:0000256" key="4">
    <source>
        <dbReference type="ARBA" id="ARBA00022475"/>
    </source>
</evidence>
<dbReference type="InterPro" id="IPR012338">
    <property type="entry name" value="Beta-lactam/transpept-like"/>
</dbReference>
<feature type="domain" description="Penicillin-binding protein transpeptidase" evidence="15">
    <location>
        <begin position="259"/>
        <end position="571"/>
    </location>
</feature>
<dbReference type="InterPro" id="IPR036138">
    <property type="entry name" value="PBP_dimer_sf"/>
</dbReference>
<evidence type="ECO:0000259" key="16">
    <source>
        <dbReference type="Pfam" id="PF03717"/>
    </source>
</evidence>
<dbReference type="GO" id="GO:0071972">
    <property type="term" value="F:peptidoglycan L,D-transpeptidase activity"/>
    <property type="evidence" value="ECO:0007669"/>
    <property type="project" value="TreeGrafter"/>
</dbReference>
<dbReference type="FunFam" id="3.40.710.10:FF:000024">
    <property type="entry name" value="Penicillin-binding protein 2"/>
    <property type="match status" value="1"/>
</dbReference>
<evidence type="ECO:0000256" key="13">
    <source>
        <dbReference type="ARBA" id="ARBA00023316"/>
    </source>
</evidence>
<feature type="domain" description="Penicillin-binding protein dimerisation" evidence="16">
    <location>
        <begin position="59"/>
        <end position="226"/>
    </location>
</feature>
<keyword evidence="17" id="KW-0121">Carboxypeptidase</keyword>
<feature type="region of interest" description="Disordered" evidence="14">
    <location>
        <begin position="590"/>
        <end position="617"/>
    </location>
</feature>
<dbReference type="GO" id="GO:0008658">
    <property type="term" value="F:penicillin binding"/>
    <property type="evidence" value="ECO:0007669"/>
    <property type="project" value="InterPro"/>
</dbReference>
<keyword evidence="7" id="KW-0812">Transmembrane</keyword>
<evidence type="ECO:0000256" key="9">
    <source>
        <dbReference type="ARBA" id="ARBA00022960"/>
    </source>
</evidence>
<dbReference type="NCBIfam" id="TIGR03423">
    <property type="entry name" value="pbp2_mrdA"/>
    <property type="match status" value="1"/>
</dbReference>
<evidence type="ECO:0000256" key="14">
    <source>
        <dbReference type="SAM" id="MobiDB-lite"/>
    </source>
</evidence>
<dbReference type="EC" id="3.4.16.4" evidence="17"/>
<dbReference type="Gene3D" id="3.30.1390.30">
    <property type="entry name" value="Penicillin-binding protein 2a, domain 3"/>
    <property type="match status" value="1"/>
</dbReference>
<dbReference type="Gene3D" id="3.90.1310.10">
    <property type="entry name" value="Penicillin-binding protein 2a (Domain 2)"/>
    <property type="match status" value="1"/>
</dbReference>
<keyword evidence="10" id="KW-0573">Peptidoglycan synthesis</keyword>
<keyword evidence="9" id="KW-0133">Cell shape</keyword>
<dbReference type="GO" id="GO:0009252">
    <property type="term" value="P:peptidoglycan biosynthetic process"/>
    <property type="evidence" value="ECO:0007669"/>
    <property type="project" value="UniProtKB-KW"/>
</dbReference>
<reference evidence="17 18" key="1">
    <citation type="submission" date="2019-03" db="EMBL/GenBank/DDBJ databases">
        <title>Lake Tanganyika Metagenome-Assembled Genomes (MAGs).</title>
        <authorList>
            <person name="Tran P."/>
        </authorList>
    </citation>
    <scope>NUCLEOTIDE SEQUENCE [LARGE SCALE GENOMIC DNA]</scope>
    <source>
        <strain evidence="17">K_DeepCast_65m_m2_236</strain>
    </source>
</reference>
<protein>
    <submittedName>
        <fullName evidence="17">Penicillin-binding protein 2</fullName>
        <ecNumber evidence="17">3.4.16.4</ecNumber>
    </submittedName>
</protein>
<keyword evidence="4" id="KW-1003">Cell membrane</keyword>
<comment type="similarity">
    <text evidence="3">Belongs to the transpeptidase family.</text>
</comment>
<dbReference type="PANTHER" id="PTHR30627">
    <property type="entry name" value="PEPTIDOGLYCAN D,D-TRANSPEPTIDASE"/>
    <property type="match status" value="1"/>
</dbReference>
<evidence type="ECO:0000256" key="3">
    <source>
        <dbReference type="ARBA" id="ARBA00007171"/>
    </source>
</evidence>
<dbReference type="GO" id="GO:0071555">
    <property type="term" value="P:cell wall organization"/>
    <property type="evidence" value="ECO:0007669"/>
    <property type="project" value="UniProtKB-KW"/>
</dbReference>
<sequence length="617" mass="66264">MDAAAQPGLSPQVRTAVYSVSVALLLGALATRLISMQVVGASEFRERAEGNRLRVILDPAPRGVIRDRKGQVLAGSRLSYSVTLYPIKLTRDQTDEVIDRLGKLLAVSPAEIRAKRQNTPNLPVRVLSDIDERTIAIIAENQSKLPGVSIDPVTVRYYPRGRFASHLLGYTGEITDGELETMAELGYRPGDILGKMGVERIFDAELRGVPGRQQVEVDNRGRPMRTLAEIPPTPGKDLNIALDADLQATAERALEGKKGSVVALDPQTGEILAMASKPDFDPNLFAGRIRPQDWKAVNASTRPLLNRALSSHYPPGSIYKIVTSAAAMEAGIVREDSKFMSTGVFYVGNRLFRDWKPGGFGRVDFHKALVMSIDTVYYELGLRLGPDRMADMSRNMGLGKQTGVLLGHEAAGIIPDAQWKRQRFNEKWYPGDSANMSIGQGYVTTTPIQAAVMISTVANGGKVIRPKLSRPPAEAEAQDPGIVNQWKPETWKMLRGALHNVVDHGTGTAAKVPGYTASGKTGSAEARKGGKTHAWFVCYSPSEKPRIAIAVMLEEIGHGGSFAAPVAGKLLRQFYGIPEPIASAAVTAPGAAVPPGRPQGASGSAAAVTPPAETMGD</sequence>
<keyword evidence="8 17" id="KW-0378">Hydrolase</keyword>
<dbReference type="GO" id="GO:0006508">
    <property type="term" value="P:proteolysis"/>
    <property type="evidence" value="ECO:0007669"/>
    <property type="project" value="UniProtKB-KW"/>
</dbReference>
<dbReference type="SUPFAM" id="SSF56519">
    <property type="entry name" value="Penicillin binding protein dimerisation domain"/>
    <property type="match status" value="1"/>
</dbReference>
<proteinExistence type="inferred from homology"/>
<evidence type="ECO:0000313" key="17">
    <source>
        <dbReference type="EMBL" id="MBM3273888.1"/>
    </source>
</evidence>
<dbReference type="Gene3D" id="3.40.710.10">
    <property type="entry name" value="DD-peptidase/beta-lactamase superfamily"/>
    <property type="match status" value="1"/>
</dbReference>
<name>A0A938BM35_9BACT</name>
<dbReference type="Pfam" id="PF00905">
    <property type="entry name" value="Transpeptidase"/>
    <property type="match status" value="1"/>
</dbReference>
<evidence type="ECO:0000256" key="11">
    <source>
        <dbReference type="ARBA" id="ARBA00022989"/>
    </source>
</evidence>
<keyword evidence="5" id="KW-0997">Cell inner membrane</keyword>
<evidence type="ECO:0000256" key="2">
    <source>
        <dbReference type="ARBA" id="ARBA00004236"/>
    </source>
</evidence>
<dbReference type="InterPro" id="IPR017790">
    <property type="entry name" value="Penicillin-binding_protein_2"/>
</dbReference>
<comment type="caution">
    <text evidence="17">The sequence shown here is derived from an EMBL/GenBank/DDBJ whole genome shotgun (WGS) entry which is preliminary data.</text>
</comment>
<feature type="compositionally biased region" description="Low complexity" evidence="14">
    <location>
        <begin position="590"/>
        <end position="601"/>
    </location>
</feature>